<dbReference type="AlphaFoldDB" id="A0A5E4QNS2"/>
<dbReference type="InterPro" id="IPR029526">
    <property type="entry name" value="PGBD"/>
</dbReference>
<evidence type="ECO:0000313" key="3">
    <source>
        <dbReference type="Proteomes" id="UP000324832"/>
    </source>
</evidence>
<accession>A0A5E4QNS2</accession>
<reference evidence="2 3" key="1">
    <citation type="submission" date="2017-07" db="EMBL/GenBank/DDBJ databases">
        <authorList>
            <person name="Talla V."/>
            <person name="Backstrom N."/>
        </authorList>
    </citation>
    <scope>NUCLEOTIDE SEQUENCE [LARGE SCALE GENOMIC DNA]</scope>
</reference>
<protein>
    <recommendedName>
        <fullName evidence="1">PiggyBac transposable element-derived protein domain-containing protein</fullName>
    </recommendedName>
</protein>
<keyword evidence="3" id="KW-1185">Reference proteome</keyword>
<gene>
    <name evidence="2" type="ORF">LSINAPIS_LOCUS10478</name>
</gene>
<sequence>MPNIEDCEFTQEQLEQLGNIEKDLLIRSKRPPQGTWSKPRGNQRNIIPFTEHPALSTNLCLRMRNASPADFFQLMVPDSLFQEIADCTNTFATNKIARSEETSPFARLRKRFPIYLGKIKKFFGLILLMGFMKLPRSDDSILVPTEQILRWYRKLAIDIILNIAMENALTLFKSVNENNIQMVDFRRGVLMKLCEAPQTDAPVERPKRVKHTLVGETIKIYHINTLGT</sequence>
<dbReference type="EMBL" id="FZQP02004245">
    <property type="protein sequence ID" value="VVC99644.1"/>
    <property type="molecule type" value="Genomic_DNA"/>
</dbReference>
<proteinExistence type="predicted"/>
<organism evidence="2 3">
    <name type="scientific">Leptidea sinapis</name>
    <dbReference type="NCBI Taxonomy" id="189913"/>
    <lineage>
        <taxon>Eukaryota</taxon>
        <taxon>Metazoa</taxon>
        <taxon>Ecdysozoa</taxon>
        <taxon>Arthropoda</taxon>
        <taxon>Hexapoda</taxon>
        <taxon>Insecta</taxon>
        <taxon>Pterygota</taxon>
        <taxon>Neoptera</taxon>
        <taxon>Endopterygota</taxon>
        <taxon>Lepidoptera</taxon>
        <taxon>Glossata</taxon>
        <taxon>Ditrysia</taxon>
        <taxon>Papilionoidea</taxon>
        <taxon>Pieridae</taxon>
        <taxon>Dismorphiinae</taxon>
        <taxon>Leptidea</taxon>
    </lineage>
</organism>
<dbReference type="Pfam" id="PF13843">
    <property type="entry name" value="DDE_Tnp_1_7"/>
    <property type="match status" value="1"/>
</dbReference>
<evidence type="ECO:0000313" key="2">
    <source>
        <dbReference type="EMBL" id="VVC99644.1"/>
    </source>
</evidence>
<dbReference type="PANTHER" id="PTHR46599">
    <property type="entry name" value="PIGGYBAC TRANSPOSABLE ELEMENT-DERIVED PROTEIN 4"/>
    <property type="match status" value="1"/>
</dbReference>
<dbReference type="PANTHER" id="PTHR46599:SF3">
    <property type="entry name" value="PIGGYBAC TRANSPOSABLE ELEMENT-DERIVED PROTEIN 4"/>
    <property type="match status" value="1"/>
</dbReference>
<evidence type="ECO:0000259" key="1">
    <source>
        <dbReference type="Pfam" id="PF13843"/>
    </source>
</evidence>
<dbReference type="Proteomes" id="UP000324832">
    <property type="component" value="Unassembled WGS sequence"/>
</dbReference>
<feature type="domain" description="PiggyBac transposable element-derived protein" evidence="1">
    <location>
        <begin position="67"/>
        <end position="138"/>
    </location>
</feature>
<name>A0A5E4QNS2_9NEOP</name>